<gene>
    <name evidence="3" type="ORF">M422DRAFT_39448</name>
</gene>
<keyword evidence="1" id="KW-0479">Metal-binding</keyword>
<proteinExistence type="predicted"/>
<dbReference type="PROSITE" id="PS00028">
    <property type="entry name" value="ZINC_FINGER_C2H2_1"/>
    <property type="match status" value="1"/>
</dbReference>
<evidence type="ECO:0000313" key="4">
    <source>
        <dbReference type="Proteomes" id="UP000054279"/>
    </source>
</evidence>
<dbReference type="InterPro" id="IPR013087">
    <property type="entry name" value="Znf_C2H2_type"/>
</dbReference>
<name>A0A0C9UE96_SPHS4</name>
<dbReference type="GO" id="GO:0008270">
    <property type="term" value="F:zinc ion binding"/>
    <property type="evidence" value="ECO:0007669"/>
    <property type="project" value="UniProtKB-KW"/>
</dbReference>
<organism evidence="3 4">
    <name type="scientific">Sphaerobolus stellatus (strain SS14)</name>
    <dbReference type="NCBI Taxonomy" id="990650"/>
    <lineage>
        <taxon>Eukaryota</taxon>
        <taxon>Fungi</taxon>
        <taxon>Dikarya</taxon>
        <taxon>Basidiomycota</taxon>
        <taxon>Agaricomycotina</taxon>
        <taxon>Agaricomycetes</taxon>
        <taxon>Phallomycetidae</taxon>
        <taxon>Geastrales</taxon>
        <taxon>Sphaerobolaceae</taxon>
        <taxon>Sphaerobolus</taxon>
    </lineage>
</organism>
<reference evidence="3 4" key="1">
    <citation type="submission" date="2014-06" db="EMBL/GenBank/DDBJ databases">
        <title>Evolutionary Origins and Diversification of the Mycorrhizal Mutualists.</title>
        <authorList>
            <consortium name="DOE Joint Genome Institute"/>
            <consortium name="Mycorrhizal Genomics Consortium"/>
            <person name="Kohler A."/>
            <person name="Kuo A."/>
            <person name="Nagy L.G."/>
            <person name="Floudas D."/>
            <person name="Copeland A."/>
            <person name="Barry K.W."/>
            <person name="Cichocki N."/>
            <person name="Veneault-Fourrey C."/>
            <person name="LaButti K."/>
            <person name="Lindquist E.A."/>
            <person name="Lipzen A."/>
            <person name="Lundell T."/>
            <person name="Morin E."/>
            <person name="Murat C."/>
            <person name="Riley R."/>
            <person name="Ohm R."/>
            <person name="Sun H."/>
            <person name="Tunlid A."/>
            <person name="Henrissat B."/>
            <person name="Grigoriev I.V."/>
            <person name="Hibbett D.S."/>
            <person name="Martin F."/>
        </authorList>
    </citation>
    <scope>NUCLEOTIDE SEQUENCE [LARGE SCALE GENOMIC DNA]</scope>
    <source>
        <strain evidence="3 4">SS14</strain>
    </source>
</reference>
<dbReference type="Gene3D" id="3.30.160.60">
    <property type="entry name" value="Classic Zinc Finger"/>
    <property type="match status" value="1"/>
</dbReference>
<feature type="domain" description="C2H2-type" evidence="2">
    <location>
        <begin position="243"/>
        <end position="272"/>
    </location>
</feature>
<evidence type="ECO:0000313" key="3">
    <source>
        <dbReference type="EMBL" id="KIJ23796.1"/>
    </source>
</evidence>
<keyword evidence="4" id="KW-1185">Reference proteome</keyword>
<evidence type="ECO:0000256" key="1">
    <source>
        <dbReference type="PROSITE-ProRule" id="PRU00042"/>
    </source>
</evidence>
<dbReference type="EMBL" id="KN837586">
    <property type="protein sequence ID" value="KIJ23796.1"/>
    <property type="molecule type" value="Genomic_DNA"/>
</dbReference>
<sequence length="305" mass="34459">MYPQQPMLLSEYVNDYGDKVAFIDFGDQTASYSASQSTFEFSTFPTLPQTGMYQEMSLEYPYPAAIDPSIIALQGGQQENVKGFDGFATKTQVVGGELEYEWQGSDVSLSPTTPQNNNFSADYYDAPMSPEYDYEKLVAMIKSTAETKKEIIVKAEPPRVPGAVEATEVDDEPAIHVYAAIFHDDEKMLAKIKKSIFRIRVGHKYKWACHWGGPRACKQAPFGNKVNAETHIRVDHLGRFKNYRCISSRCGQKFRDECSAKRHVKSFLKKKPVTCPKCKHSYARRDYIKVHKANHCPLAIDIPTA</sequence>
<keyword evidence="1" id="KW-0862">Zinc</keyword>
<dbReference type="PROSITE" id="PS50157">
    <property type="entry name" value="ZINC_FINGER_C2H2_2"/>
    <property type="match status" value="1"/>
</dbReference>
<dbReference type="HOGENOM" id="CLU_912674_0_0_1"/>
<dbReference type="AlphaFoldDB" id="A0A0C9UE96"/>
<evidence type="ECO:0000259" key="2">
    <source>
        <dbReference type="PROSITE" id="PS50157"/>
    </source>
</evidence>
<dbReference type="Proteomes" id="UP000054279">
    <property type="component" value="Unassembled WGS sequence"/>
</dbReference>
<protein>
    <recommendedName>
        <fullName evidence="2">C2H2-type domain-containing protein</fullName>
    </recommendedName>
</protein>
<accession>A0A0C9UE96</accession>
<keyword evidence="1" id="KW-0863">Zinc-finger</keyword>